<evidence type="ECO:0000313" key="2">
    <source>
        <dbReference type="Proteomes" id="UP001151760"/>
    </source>
</evidence>
<keyword evidence="2" id="KW-1185">Reference proteome</keyword>
<dbReference type="Proteomes" id="UP001151760">
    <property type="component" value="Unassembled WGS sequence"/>
</dbReference>
<organism evidence="1 2">
    <name type="scientific">Tanacetum coccineum</name>
    <dbReference type="NCBI Taxonomy" id="301880"/>
    <lineage>
        <taxon>Eukaryota</taxon>
        <taxon>Viridiplantae</taxon>
        <taxon>Streptophyta</taxon>
        <taxon>Embryophyta</taxon>
        <taxon>Tracheophyta</taxon>
        <taxon>Spermatophyta</taxon>
        <taxon>Magnoliopsida</taxon>
        <taxon>eudicotyledons</taxon>
        <taxon>Gunneridae</taxon>
        <taxon>Pentapetalae</taxon>
        <taxon>asterids</taxon>
        <taxon>campanulids</taxon>
        <taxon>Asterales</taxon>
        <taxon>Asteraceae</taxon>
        <taxon>Asteroideae</taxon>
        <taxon>Anthemideae</taxon>
        <taxon>Anthemidinae</taxon>
        <taxon>Tanacetum</taxon>
    </lineage>
</organism>
<sequence length="106" mass="12213">MSRSSSSLVANESAHYPYMISSSKEEPFEGLEYLQQAAMDQPSRPIGPRLDVPRNYGPGMNYQELERMHQLTTVSQDHMSRLDLHSQAIQDVLNRVERIDHLVKRD</sequence>
<evidence type="ECO:0000313" key="1">
    <source>
        <dbReference type="EMBL" id="GJT02536.1"/>
    </source>
</evidence>
<gene>
    <name evidence="1" type="ORF">Tco_0823705</name>
</gene>
<protein>
    <submittedName>
        <fullName evidence="1">Uncharacterized protein</fullName>
    </submittedName>
</protein>
<reference evidence="1" key="2">
    <citation type="submission" date="2022-01" db="EMBL/GenBank/DDBJ databases">
        <authorList>
            <person name="Yamashiro T."/>
            <person name="Shiraishi A."/>
            <person name="Satake H."/>
            <person name="Nakayama K."/>
        </authorList>
    </citation>
    <scope>NUCLEOTIDE SEQUENCE</scope>
</reference>
<comment type="caution">
    <text evidence="1">The sequence shown here is derived from an EMBL/GenBank/DDBJ whole genome shotgun (WGS) entry which is preliminary data.</text>
</comment>
<dbReference type="EMBL" id="BQNB010012357">
    <property type="protein sequence ID" value="GJT02536.1"/>
    <property type="molecule type" value="Genomic_DNA"/>
</dbReference>
<proteinExistence type="predicted"/>
<reference evidence="1" key="1">
    <citation type="journal article" date="2022" name="Int. J. Mol. Sci.">
        <title>Draft Genome of Tanacetum Coccineum: Genomic Comparison of Closely Related Tanacetum-Family Plants.</title>
        <authorList>
            <person name="Yamashiro T."/>
            <person name="Shiraishi A."/>
            <person name="Nakayama K."/>
            <person name="Satake H."/>
        </authorList>
    </citation>
    <scope>NUCLEOTIDE SEQUENCE</scope>
</reference>
<accession>A0ABQ5AMP8</accession>
<name>A0ABQ5AMP8_9ASTR</name>